<dbReference type="KEGG" id="hsk:H4317_05905"/>
<dbReference type="InterPro" id="IPR011944">
    <property type="entry name" value="Steroid_delta5-4_isomerase"/>
</dbReference>
<accession>A0A7G7WAE4</accession>
<dbReference type="SUPFAM" id="SSF54427">
    <property type="entry name" value="NTF2-like"/>
    <property type="match status" value="1"/>
</dbReference>
<dbReference type="AlphaFoldDB" id="A0A7G7WAE4"/>
<sequence length="162" mass="18189">MPLLALSTFTYGQTKTDEAQINKILDGYMAVDTNTKKLNFDVLLSNSTEDASWVNIVGMHWKGRETMRKAFHAMFEERDMFKNVPFEKKSTTIRFVTPDVAIASVVTHVGEFFPPDGVNRGFNVNPAADEMGTMVFVKKNGKWLFTSGQNTVVDARAVDPMK</sequence>
<protein>
    <submittedName>
        <fullName evidence="1">SgcJ/EcaC family oxidoreductase</fullName>
    </submittedName>
</protein>
<name>A0A7G7WAE4_9BACT</name>
<reference evidence="1 2" key="1">
    <citation type="submission" date="2020-08" db="EMBL/GenBank/DDBJ databases">
        <title>Hymenobacter sp. S2-20-2 genome sequencing.</title>
        <authorList>
            <person name="Jin L."/>
        </authorList>
    </citation>
    <scope>NUCLEOTIDE SEQUENCE [LARGE SCALE GENOMIC DNA]</scope>
    <source>
        <strain evidence="1 2">S2-20-2</strain>
    </source>
</reference>
<keyword evidence="2" id="KW-1185">Reference proteome</keyword>
<gene>
    <name evidence="1" type="ORF">H4317_05905</name>
</gene>
<dbReference type="RefSeq" id="WP_185889216.1">
    <property type="nucleotide sequence ID" value="NZ_CP060202.1"/>
</dbReference>
<dbReference type="InterPro" id="IPR032710">
    <property type="entry name" value="NTF2-like_dom_sf"/>
</dbReference>
<dbReference type="Gene3D" id="3.10.450.50">
    <property type="match status" value="1"/>
</dbReference>
<organism evidence="1 2">
    <name type="scientific">Hymenobacter sediminicola</name>
    <dbReference type="NCBI Taxonomy" id="2761579"/>
    <lineage>
        <taxon>Bacteria</taxon>
        <taxon>Pseudomonadati</taxon>
        <taxon>Bacteroidota</taxon>
        <taxon>Cytophagia</taxon>
        <taxon>Cytophagales</taxon>
        <taxon>Hymenobacteraceae</taxon>
        <taxon>Hymenobacter</taxon>
    </lineage>
</organism>
<evidence type="ECO:0000313" key="1">
    <source>
        <dbReference type="EMBL" id="QNH63337.1"/>
    </source>
</evidence>
<dbReference type="EMBL" id="CP060202">
    <property type="protein sequence ID" value="QNH63337.1"/>
    <property type="molecule type" value="Genomic_DNA"/>
</dbReference>
<dbReference type="NCBIfam" id="TIGR02246">
    <property type="entry name" value="SgcJ/EcaC family oxidoreductase"/>
    <property type="match status" value="1"/>
</dbReference>
<dbReference type="Proteomes" id="UP000515489">
    <property type="component" value="Chromosome"/>
</dbReference>
<proteinExistence type="predicted"/>
<evidence type="ECO:0000313" key="2">
    <source>
        <dbReference type="Proteomes" id="UP000515489"/>
    </source>
</evidence>